<reference evidence="3 4" key="1">
    <citation type="journal article" date="2021" name="Sci. Rep.">
        <title>The genome of the diatom Chaetoceros tenuissimus carries an ancient integrated fragment of an extant virus.</title>
        <authorList>
            <person name="Hongo Y."/>
            <person name="Kimura K."/>
            <person name="Takaki Y."/>
            <person name="Yoshida Y."/>
            <person name="Baba S."/>
            <person name="Kobayashi G."/>
            <person name="Nagasaki K."/>
            <person name="Hano T."/>
            <person name="Tomaru Y."/>
        </authorList>
    </citation>
    <scope>NUCLEOTIDE SEQUENCE [LARGE SCALE GENOMIC DNA]</scope>
    <source>
        <strain evidence="3 4">NIES-3715</strain>
    </source>
</reference>
<keyword evidence="2" id="KW-0812">Transmembrane</keyword>
<name>A0AAD3CU17_9STRA</name>
<dbReference type="EMBL" id="BLLK01000045">
    <property type="protein sequence ID" value="GFH50895.1"/>
    <property type="molecule type" value="Genomic_DNA"/>
</dbReference>
<dbReference type="AlphaFoldDB" id="A0AAD3CU17"/>
<organism evidence="3 4">
    <name type="scientific">Chaetoceros tenuissimus</name>
    <dbReference type="NCBI Taxonomy" id="426638"/>
    <lineage>
        <taxon>Eukaryota</taxon>
        <taxon>Sar</taxon>
        <taxon>Stramenopiles</taxon>
        <taxon>Ochrophyta</taxon>
        <taxon>Bacillariophyta</taxon>
        <taxon>Coscinodiscophyceae</taxon>
        <taxon>Chaetocerotophycidae</taxon>
        <taxon>Chaetocerotales</taxon>
        <taxon>Chaetocerotaceae</taxon>
        <taxon>Chaetoceros</taxon>
    </lineage>
</organism>
<evidence type="ECO:0000256" key="2">
    <source>
        <dbReference type="SAM" id="Phobius"/>
    </source>
</evidence>
<feature type="compositionally biased region" description="Basic and acidic residues" evidence="1">
    <location>
        <begin position="16"/>
        <end position="30"/>
    </location>
</feature>
<feature type="transmembrane region" description="Helical" evidence="2">
    <location>
        <begin position="110"/>
        <end position="128"/>
    </location>
</feature>
<keyword evidence="4" id="KW-1185">Reference proteome</keyword>
<dbReference type="Gene3D" id="3.40.50.300">
    <property type="entry name" value="P-loop containing nucleotide triphosphate hydrolases"/>
    <property type="match status" value="1"/>
</dbReference>
<dbReference type="Proteomes" id="UP001054902">
    <property type="component" value="Unassembled WGS sequence"/>
</dbReference>
<keyword evidence="2" id="KW-1133">Transmembrane helix</keyword>
<keyword evidence="2" id="KW-0472">Membrane</keyword>
<protein>
    <recommendedName>
        <fullName evidence="5">Sulfotransferase domain-containing protein</fullName>
    </recommendedName>
</protein>
<evidence type="ECO:0008006" key="5">
    <source>
        <dbReference type="Google" id="ProtNLM"/>
    </source>
</evidence>
<evidence type="ECO:0000313" key="3">
    <source>
        <dbReference type="EMBL" id="GFH50895.1"/>
    </source>
</evidence>
<comment type="caution">
    <text evidence="3">The sequence shown here is derived from an EMBL/GenBank/DDBJ whole genome shotgun (WGS) entry which is preliminary data.</text>
</comment>
<dbReference type="SUPFAM" id="SSF52540">
    <property type="entry name" value="P-loop containing nucleoside triphosphate hydrolases"/>
    <property type="match status" value="1"/>
</dbReference>
<dbReference type="InterPro" id="IPR053259">
    <property type="entry name" value="Golvesin-related_Golgi"/>
</dbReference>
<dbReference type="PANTHER" id="PTHR32301">
    <property type="entry name" value="COUNTIN RECEPTOR CNR3-RELATED"/>
    <property type="match status" value="1"/>
</dbReference>
<gene>
    <name evidence="3" type="ORF">CTEN210_07371</name>
</gene>
<feature type="region of interest" description="Disordered" evidence="1">
    <location>
        <begin position="1"/>
        <end position="32"/>
    </location>
</feature>
<evidence type="ECO:0000256" key="1">
    <source>
        <dbReference type="SAM" id="MobiDB-lite"/>
    </source>
</evidence>
<proteinExistence type="predicted"/>
<evidence type="ECO:0000313" key="4">
    <source>
        <dbReference type="Proteomes" id="UP001054902"/>
    </source>
</evidence>
<accession>A0AAD3CU17</accession>
<sequence length="482" mass="55238">MDGYEKRSLQRGLMSDIHHSSTRNESKQEQHQTFNMEFPMPEPPKPNFSSTIYTASELLFNNHYTYGNRGFNNDFMTTSSGLVFRSADSTNRAMREIENKQKEARIKKKAALLAMSLVVVAVLLLNMTRTEEAFLRNTQDEEGKGTKEVSKESQLASQIQALELNESEPPPEEEVIEDGKEYLQPFRYFADTTTARRQSDSNFFFHIPRSGGSAIKEIAGKCLGKTLAAEVGVRDGHQEDILLQKVEIDGASYVNVDTTSIDGLHRAANLGLAASGLSDMIASSYFEEVGMLFDLGHKGRAFTIFRHPIERAVSHYWFATRSDKAYIDPSVSIEDYAQGQGIENNWVVRFITGKMEGEITKEHLEMAKEILRRKFLVGFLDDGEETIYRVMKYYDWAFDNDETKRMQQEDCIRDLLKDRTNVNDVEYELPERGSQANALIKWQTQFDIKLYEYAKEVFDEQTKDFGSKARKKILRKKKKEGK</sequence>
<dbReference type="InterPro" id="IPR027417">
    <property type="entry name" value="P-loop_NTPase"/>
</dbReference>
<dbReference type="PANTHER" id="PTHR32301:SF6">
    <property type="entry name" value="GOLVESIN-RELATED"/>
    <property type="match status" value="1"/>
</dbReference>